<dbReference type="RefSeq" id="WP_285153046.1">
    <property type="nucleotide sequence ID" value="NZ_JASSPP010000007.1"/>
</dbReference>
<comment type="caution">
    <text evidence="1">The sequence shown here is derived from an EMBL/GenBank/DDBJ whole genome shotgun (WGS) entry which is preliminary data.</text>
</comment>
<organism evidence="1 2">
    <name type="scientific">Sneathia sanguinegens</name>
    <dbReference type="NCBI Taxonomy" id="40543"/>
    <lineage>
        <taxon>Bacteria</taxon>
        <taxon>Fusobacteriati</taxon>
        <taxon>Fusobacteriota</taxon>
        <taxon>Fusobacteriia</taxon>
        <taxon>Fusobacteriales</taxon>
        <taxon>Leptotrichiaceae</taxon>
        <taxon>Sneathia</taxon>
    </lineage>
</organism>
<name>A0ABT7HJT6_9FUSO</name>
<evidence type="ECO:0000313" key="2">
    <source>
        <dbReference type="Proteomes" id="UP001225134"/>
    </source>
</evidence>
<dbReference type="EMBL" id="JASSPP010000007">
    <property type="protein sequence ID" value="MDK9580793.1"/>
    <property type="molecule type" value="Genomic_DNA"/>
</dbReference>
<reference evidence="1 2" key="1">
    <citation type="submission" date="2023-06" db="EMBL/GenBank/DDBJ databases">
        <title>Antibody response to the Sneathia vaginalis cytopathogenic toxin A during pregnancy.</title>
        <authorList>
            <person name="Mccoy Z.T."/>
            <person name="Serrano M.G."/>
            <person name="Spaine K."/>
            <person name="Edwards D.J."/>
            <person name="Buck G.A."/>
            <person name="Jefferson K."/>
        </authorList>
    </citation>
    <scope>NUCLEOTIDE SEQUENCE [LARGE SCALE GENOMIC DNA]</scope>
    <source>
        <strain evidence="1 2">CCUG 42621</strain>
    </source>
</reference>
<protein>
    <submittedName>
        <fullName evidence="1">Uncharacterized protein</fullName>
    </submittedName>
</protein>
<accession>A0ABT7HJT6</accession>
<proteinExistence type="predicted"/>
<keyword evidence="2" id="KW-1185">Reference proteome</keyword>
<gene>
    <name evidence="1" type="ORF">QQA45_04590</name>
</gene>
<feature type="non-terminal residue" evidence="1">
    <location>
        <position position="572"/>
    </location>
</feature>
<dbReference type="Proteomes" id="UP001225134">
    <property type="component" value="Unassembled WGS sequence"/>
</dbReference>
<sequence length="572" mass="61478">MIIYLKITGGTEAKGQAKDYKLSVKKSTIEGIAKEEAKKFVSDSVKVSSTDGAITVAADKTTDANVINYKLTLNKEKIKELSGTTNLATEYAKVDGTNLTNLDDTNKKAWATGIGTSSIDATTKDELVTDKAVKEYLTTEIGKVNNTVASSALKLSDGTNKESLKLADETLEIANGTNTTVTLTKDANSKKTKFTVDVKNDLTGITSITSGDNKAKITLNENDITVNNKKITGLAAGTAETDAINKKQFDDELAKKLDKATYETDKKTFVTKNEITNKIEDVEIKSADGSIIATRDKSSTDIKKVIDLKVNTNGTINSTDEKAVSGKTVHTYVEGIKNNFKTSLEDYAKKDLDNITEKGKEEIKKLVNVSKVDDNDNILEITGGTEAKGQAKDYKLSVKKSTIEGIAKEEAKKFVSDSVKVSSTDGAITVAADKTTDANVINYKLTLNKEKIKELSGTTNLATEYAKVDGTNLTNLDDTNKKAWATGIGTSSIDATTKDELVTDKAVKEYLTTEIGKVNNTVASSALKLSDGTNKESLKLADETLEIANGTNTTVTLTKDANSKKTKFTVDV</sequence>
<evidence type="ECO:0000313" key="1">
    <source>
        <dbReference type="EMBL" id="MDK9580793.1"/>
    </source>
</evidence>